<feature type="transmembrane region" description="Helical" evidence="12">
    <location>
        <begin position="307"/>
        <end position="328"/>
    </location>
</feature>
<evidence type="ECO:0000256" key="4">
    <source>
        <dbReference type="ARBA" id="ARBA00022673"/>
    </source>
</evidence>
<organism evidence="14 15">
    <name type="scientific">Amphiprion percula</name>
    <name type="common">Orange clownfish</name>
    <name type="synonym">Lutjanus percula</name>
    <dbReference type="NCBI Taxonomy" id="161767"/>
    <lineage>
        <taxon>Eukaryota</taxon>
        <taxon>Metazoa</taxon>
        <taxon>Chordata</taxon>
        <taxon>Craniata</taxon>
        <taxon>Vertebrata</taxon>
        <taxon>Euteleostomi</taxon>
        <taxon>Actinopterygii</taxon>
        <taxon>Neopterygii</taxon>
        <taxon>Teleostei</taxon>
        <taxon>Neoteleostei</taxon>
        <taxon>Acanthomorphata</taxon>
        <taxon>Ovalentaria</taxon>
        <taxon>Pomacentridae</taxon>
        <taxon>Amphiprion</taxon>
    </lineage>
</organism>
<dbReference type="AlphaFoldDB" id="A0A3P8RQY9"/>
<dbReference type="SUPFAM" id="SSF81324">
    <property type="entry name" value="Voltage-gated potassium channels"/>
    <property type="match status" value="1"/>
</dbReference>
<keyword evidence="11" id="KW-0407">Ion channel</keyword>
<reference evidence="14" key="2">
    <citation type="submission" date="2025-08" db="UniProtKB">
        <authorList>
            <consortium name="Ensembl"/>
        </authorList>
    </citation>
    <scope>IDENTIFICATION</scope>
</reference>
<name>A0A3P8RQY9_AMPPE</name>
<keyword evidence="10 12" id="KW-0472">Membrane</keyword>
<feature type="domain" description="Ion transport" evidence="13">
    <location>
        <begin position="73"/>
        <end position="330"/>
    </location>
</feature>
<protein>
    <recommendedName>
        <fullName evidence="13">Ion transport domain-containing protein</fullName>
    </recommendedName>
</protein>
<evidence type="ECO:0000313" key="14">
    <source>
        <dbReference type="Ensembl" id="ENSAPEP00000001669.1"/>
    </source>
</evidence>
<keyword evidence="5 12" id="KW-0812">Transmembrane</keyword>
<dbReference type="PANTHER" id="PTHR45628">
    <property type="entry name" value="VOLTAGE-DEPENDENT CALCIUM CHANNEL TYPE A SUBUNIT ALPHA-1"/>
    <property type="match status" value="1"/>
</dbReference>
<dbReference type="Ensembl" id="ENSAPET00000001707.1">
    <property type="protein sequence ID" value="ENSAPEP00000001669.1"/>
    <property type="gene ID" value="ENSAPEG00000001238.1"/>
</dbReference>
<keyword evidence="8 12" id="KW-1133">Transmembrane helix</keyword>
<dbReference type="PANTHER" id="PTHR45628:SF22">
    <property type="entry name" value="VOLTAGE-DEPENDENT T-TYPE CALCIUM CHANNEL SUBUNIT ALPHA"/>
    <property type="match status" value="1"/>
</dbReference>
<dbReference type="InterPro" id="IPR005821">
    <property type="entry name" value="Ion_trans_dom"/>
</dbReference>
<dbReference type="GO" id="GO:0008331">
    <property type="term" value="F:high voltage-gated calcium channel activity"/>
    <property type="evidence" value="ECO:0007669"/>
    <property type="project" value="TreeGrafter"/>
</dbReference>
<evidence type="ECO:0000256" key="12">
    <source>
        <dbReference type="SAM" id="Phobius"/>
    </source>
</evidence>
<dbReference type="Gene3D" id="1.20.120.350">
    <property type="entry name" value="Voltage-gated potassium channels. Chain C"/>
    <property type="match status" value="1"/>
</dbReference>
<dbReference type="GO" id="GO:0098703">
    <property type="term" value="P:calcium ion import across plasma membrane"/>
    <property type="evidence" value="ECO:0007669"/>
    <property type="project" value="TreeGrafter"/>
</dbReference>
<keyword evidence="9" id="KW-0406">Ion transport</keyword>
<keyword evidence="3" id="KW-0109">Calcium transport</keyword>
<sequence>MSLNVTERRRDVVLPILDRGDRDEEQLPYPALAPVVCLFLKQTTIPRNWCLKIVCGPYPFLLLEENLFDMCSSIRQVSQALDVFTFSYFVVEILSKTVALGLFGSSGSVLTNHWNTFDIFIIFAEIVDYILIDFGVNIEITHAIKPIRVISRVPALKDLVSVLLDILPMLGNVLILYAFVIHIFAVVGVQLWAGQLLNRCFLGEDLRTEKVPFICSPDASSGVRHCIDIPPYRVNGTTCTLTAPNESVDANSCINWNVYYNVCQPGNQNPNVGAINFDNIGYAWITIFQVVTLEGWTDIMHFFMDSYSFWSFVYFILVTIVSTHLLLLMF</sequence>
<evidence type="ECO:0000256" key="7">
    <source>
        <dbReference type="ARBA" id="ARBA00022882"/>
    </source>
</evidence>
<dbReference type="OMA" id="VNIEITH"/>
<dbReference type="InterPro" id="IPR027359">
    <property type="entry name" value="Volt_channel_dom_sf"/>
</dbReference>
<evidence type="ECO:0000256" key="3">
    <source>
        <dbReference type="ARBA" id="ARBA00022568"/>
    </source>
</evidence>
<evidence type="ECO:0000256" key="2">
    <source>
        <dbReference type="ARBA" id="ARBA00022448"/>
    </source>
</evidence>
<keyword evidence="6" id="KW-0106">Calcium</keyword>
<evidence type="ECO:0000256" key="5">
    <source>
        <dbReference type="ARBA" id="ARBA00022692"/>
    </source>
</evidence>
<dbReference type="Proteomes" id="UP000265080">
    <property type="component" value="Chromosome 7"/>
</dbReference>
<keyword evidence="2" id="KW-0813">Transport</keyword>
<dbReference type="InterPro" id="IPR050599">
    <property type="entry name" value="VDCC_alpha-1_subunit"/>
</dbReference>
<dbReference type="GO" id="GO:0005891">
    <property type="term" value="C:voltage-gated calcium channel complex"/>
    <property type="evidence" value="ECO:0007669"/>
    <property type="project" value="TreeGrafter"/>
</dbReference>
<reference evidence="14 15" key="1">
    <citation type="submission" date="2018-03" db="EMBL/GenBank/DDBJ databases">
        <title>Finding Nemo's genes: A chromosome-scale reference assembly of the genome of the orange clownfish Amphiprion percula.</title>
        <authorList>
            <person name="Lehmann R."/>
        </authorList>
    </citation>
    <scope>NUCLEOTIDE SEQUENCE</scope>
</reference>
<evidence type="ECO:0000256" key="10">
    <source>
        <dbReference type="ARBA" id="ARBA00023136"/>
    </source>
</evidence>
<dbReference type="Pfam" id="PF00520">
    <property type="entry name" value="Ion_trans"/>
    <property type="match status" value="1"/>
</dbReference>
<dbReference type="GeneTree" id="ENSGT00940000159664"/>
<proteinExistence type="predicted"/>
<evidence type="ECO:0000256" key="9">
    <source>
        <dbReference type="ARBA" id="ARBA00023065"/>
    </source>
</evidence>
<keyword evidence="4" id="KW-0107">Calcium channel</keyword>
<evidence type="ECO:0000256" key="11">
    <source>
        <dbReference type="ARBA" id="ARBA00023303"/>
    </source>
</evidence>
<evidence type="ECO:0000256" key="6">
    <source>
        <dbReference type="ARBA" id="ARBA00022837"/>
    </source>
</evidence>
<evidence type="ECO:0000313" key="15">
    <source>
        <dbReference type="Proteomes" id="UP000265080"/>
    </source>
</evidence>
<evidence type="ECO:0000256" key="1">
    <source>
        <dbReference type="ARBA" id="ARBA00004141"/>
    </source>
</evidence>
<accession>A0A3P8RQY9</accession>
<evidence type="ECO:0000256" key="8">
    <source>
        <dbReference type="ARBA" id="ARBA00022989"/>
    </source>
</evidence>
<reference evidence="14" key="3">
    <citation type="submission" date="2025-09" db="UniProtKB">
        <authorList>
            <consortium name="Ensembl"/>
        </authorList>
    </citation>
    <scope>IDENTIFICATION</scope>
</reference>
<dbReference type="Gene3D" id="1.10.287.70">
    <property type="match status" value="1"/>
</dbReference>
<dbReference type="STRING" id="161767.ENSAPEP00000001669"/>
<comment type="subcellular location">
    <subcellularLocation>
        <location evidence="1">Membrane</location>
        <topology evidence="1">Multi-pass membrane protein</topology>
    </subcellularLocation>
</comment>
<evidence type="ECO:0000259" key="13">
    <source>
        <dbReference type="Pfam" id="PF00520"/>
    </source>
</evidence>
<keyword evidence="15" id="KW-1185">Reference proteome</keyword>
<keyword evidence="7" id="KW-0851">Voltage-gated channel</keyword>